<feature type="domain" description="Phosphotyrosine protein phosphatase I" evidence="5">
    <location>
        <begin position="3"/>
        <end position="185"/>
    </location>
</feature>
<organism evidence="6 7">
    <name type="scientific">Trueperella bonasi</name>
    <dbReference type="NCBI Taxonomy" id="312286"/>
    <lineage>
        <taxon>Bacteria</taxon>
        <taxon>Bacillati</taxon>
        <taxon>Actinomycetota</taxon>
        <taxon>Actinomycetes</taxon>
        <taxon>Actinomycetales</taxon>
        <taxon>Actinomycetaceae</taxon>
        <taxon>Trueperella</taxon>
    </lineage>
</organism>
<proteinExistence type="inferred from homology"/>
<dbReference type="RefSeq" id="WP_307682627.1">
    <property type="nucleotide sequence ID" value="NZ_JAUSQX010000001.1"/>
</dbReference>
<dbReference type="SUPFAM" id="SSF52788">
    <property type="entry name" value="Phosphotyrosine protein phosphatases I"/>
    <property type="match status" value="1"/>
</dbReference>
<evidence type="ECO:0000256" key="4">
    <source>
        <dbReference type="ARBA" id="ARBA00022912"/>
    </source>
</evidence>
<dbReference type="InterPro" id="IPR050438">
    <property type="entry name" value="LMW_PTPase"/>
</dbReference>
<dbReference type="Pfam" id="PF01451">
    <property type="entry name" value="LMWPc"/>
    <property type="match status" value="1"/>
</dbReference>
<dbReference type="PANTHER" id="PTHR11717:SF7">
    <property type="entry name" value="LOW MOLECULAR WEIGHT PHOSPHOTYROSINE PROTEIN PHOSPHATASE"/>
    <property type="match status" value="1"/>
</dbReference>
<comment type="similarity">
    <text evidence="1">Belongs to the low molecular weight phosphotyrosine protein phosphatase family.</text>
</comment>
<dbReference type="EC" id="3.1.3.48" evidence="2"/>
<comment type="caution">
    <text evidence="6">The sequence shown here is derived from an EMBL/GenBank/DDBJ whole genome shotgun (WGS) entry which is preliminary data.</text>
</comment>
<dbReference type="Proteomes" id="UP001243212">
    <property type="component" value="Unassembled WGS sequence"/>
</dbReference>
<evidence type="ECO:0000256" key="1">
    <source>
        <dbReference type="ARBA" id="ARBA00011063"/>
    </source>
</evidence>
<dbReference type="EMBL" id="JAUSQX010000001">
    <property type="protein sequence ID" value="MDP9806401.1"/>
    <property type="molecule type" value="Genomic_DNA"/>
</dbReference>
<dbReference type="SMART" id="SM00226">
    <property type="entry name" value="LMWPc"/>
    <property type="match status" value="1"/>
</dbReference>
<dbReference type="CDD" id="cd16343">
    <property type="entry name" value="LMWPTP"/>
    <property type="match status" value="1"/>
</dbReference>
<evidence type="ECO:0000256" key="3">
    <source>
        <dbReference type="ARBA" id="ARBA00022801"/>
    </source>
</evidence>
<evidence type="ECO:0000313" key="6">
    <source>
        <dbReference type="EMBL" id="MDP9806401.1"/>
    </source>
</evidence>
<evidence type="ECO:0000313" key="7">
    <source>
        <dbReference type="Proteomes" id="UP001243212"/>
    </source>
</evidence>
<evidence type="ECO:0000256" key="2">
    <source>
        <dbReference type="ARBA" id="ARBA00013064"/>
    </source>
</evidence>
<dbReference type="GO" id="GO:0004725">
    <property type="term" value="F:protein tyrosine phosphatase activity"/>
    <property type="evidence" value="ECO:0007669"/>
    <property type="project" value="UniProtKB-EC"/>
</dbReference>
<keyword evidence="4" id="KW-0904">Protein phosphatase</keyword>
<sequence>MTYRVLVICTGNICRSPMGEVVLRDRLAEQGIHDVEVRSAGVSTEETGNPIDSRARAVLGEFGHEVPADHHAHRATAEELREADLVLAMTTGHAHSLRSMMDKLDENPAKIHLWREFDGTLDVAEGGAFGSGGALAEDLAQRSQSANFYRSSGEFDVPDPWYGDKEGFYDTYQVVSRGADGVADYIRDQLQN</sequence>
<dbReference type="InterPro" id="IPR036196">
    <property type="entry name" value="Ptyr_pPase_sf"/>
</dbReference>
<dbReference type="PRINTS" id="PR00719">
    <property type="entry name" value="LMWPTPASE"/>
</dbReference>
<dbReference type="InterPro" id="IPR023485">
    <property type="entry name" value="Ptyr_pPase"/>
</dbReference>
<keyword evidence="3 6" id="KW-0378">Hydrolase</keyword>
<accession>A0ABT9NG89</accession>
<dbReference type="InterPro" id="IPR017867">
    <property type="entry name" value="Tyr_phospatase_low_mol_wt"/>
</dbReference>
<keyword evidence="7" id="KW-1185">Reference proteome</keyword>
<reference evidence="6 7" key="1">
    <citation type="submission" date="2023-07" db="EMBL/GenBank/DDBJ databases">
        <title>Sequencing the genomes of 1000 actinobacteria strains.</title>
        <authorList>
            <person name="Klenk H.-P."/>
        </authorList>
    </citation>
    <scope>NUCLEOTIDE SEQUENCE [LARGE SCALE GENOMIC DNA]</scope>
    <source>
        <strain evidence="6 7">DSM 17163</strain>
    </source>
</reference>
<name>A0ABT9NG89_9ACTO</name>
<dbReference type="Gene3D" id="3.40.50.2300">
    <property type="match status" value="1"/>
</dbReference>
<gene>
    <name evidence="6" type="ORF">J2S70_000983</name>
</gene>
<evidence type="ECO:0000259" key="5">
    <source>
        <dbReference type="SMART" id="SM00226"/>
    </source>
</evidence>
<dbReference type="PANTHER" id="PTHR11717">
    <property type="entry name" value="LOW MOLECULAR WEIGHT PROTEIN TYROSINE PHOSPHATASE"/>
    <property type="match status" value="1"/>
</dbReference>
<protein>
    <recommendedName>
        <fullName evidence="2">protein-tyrosine-phosphatase</fullName>
        <ecNumber evidence="2">3.1.3.48</ecNumber>
    </recommendedName>
</protein>